<accession>A0A0D1YDD7</accession>
<evidence type="ECO:0000256" key="2">
    <source>
        <dbReference type="SAM" id="Phobius"/>
    </source>
</evidence>
<keyword evidence="5" id="KW-1185">Reference proteome</keyword>
<evidence type="ECO:0000256" key="1">
    <source>
        <dbReference type="SAM" id="MobiDB-lite"/>
    </source>
</evidence>
<dbReference type="RefSeq" id="XP_016208616.1">
    <property type="nucleotide sequence ID" value="XM_016363563.1"/>
</dbReference>
<dbReference type="VEuPathDB" id="FungiDB:PV09_09498"/>
<keyword evidence="2" id="KW-1133">Transmembrane helix</keyword>
<organism evidence="4 5">
    <name type="scientific">Verruconis gallopava</name>
    <dbReference type="NCBI Taxonomy" id="253628"/>
    <lineage>
        <taxon>Eukaryota</taxon>
        <taxon>Fungi</taxon>
        <taxon>Dikarya</taxon>
        <taxon>Ascomycota</taxon>
        <taxon>Pezizomycotina</taxon>
        <taxon>Dothideomycetes</taxon>
        <taxon>Pleosporomycetidae</taxon>
        <taxon>Venturiales</taxon>
        <taxon>Sympoventuriaceae</taxon>
        <taxon>Verruconis</taxon>
    </lineage>
</organism>
<feature type="chain" id="PRO_5002246856" description="Mid2 domain-containing protein" evidence="3">
    <location>
        <begin position="23"/>
        <end position="301"/>
    </location>
</feature>
<protein>
    <recommendedName>
        <fullName evidence="6">Mid2 domain-containing protein</fullName>
    </recommendedName>
</protein>
<dbReference type="AlphaFoldDB" id="A0A0D1YDD7"/>
<feature type="region of interest" description="Disordered" evidence="1">
    <location>
        <begin position="264"/>
        <end position="301"/>
    </location>
</feature>
<feature type="compositionally biased region" description="Low complexity" evidence="1">
    <location>
        <begin position="164"/>
        <end position="184"/>
    </location>
</feature>
<reference evidence="4 5" key="1">
    <citation type="submission" date="2015-01" db="EMBL/GenBank/DDBJ databases">
        <title>The Genome Sequence of Ochroconis gallopava CBS43764.</title>
        <authorList>
            <consortium name="The Broad Institute Genomics Platform"/>
            <person name="Cuomo C."/>
            <person name="de Hoog S."/>
            <person name="Gorbushina A."/>
            <person name="Stielow B."/>
            <person name="Teixiera M."/>
            <person name="Abouelleil A."/>
            <person name="Chapman S.B."/>
            <person name="Priest M."/>
            <person name="Young S.K."/>
            <person name="Wortman J."/>
            <person name="Nusbaum C."/>
            <person name="Birren B."/>
        </authorList>
    </citation>
    <scope>NUCLEOTIDE SEQUENCE [LARGE SCALE GENOMIC DNA]</scope>
    <source>
        <strain evidence="4 5">CBS 43764</strain>
    </source>
</reference>
<evidence type="ECO:0000256" key="3">
    <source>
        <dbReference type="SAM" id="SignalP"/>
    </source>
</evidence>
<dbReference type="InterPro" id="IPR052953">
    <property type="entry name" value="Ser-rich/MCO-related"/>
</dbReference>
<proteinExistence type="predicted"/>
<evidence type="ECO:0000313" key="5">
    <source>
        <dbReference type="Proteomes" id="UP000053259"/>
    </source>
</evidence>
<feature type="compositionally biased region" description="Polar residues" evidence="1">
    <location>
        <begin position="292"/>
        <end position="301"/>
    </location>
</feature>
<feature type="transmembrane region" description="Helical" evidence="2">
    <location>
        <begin position="196"/>
        <end position="217"/>
    </location>
</feature>
<dbReference type="GeneID" id="27317471"/>
<keyword evidence="3" id="KW-0732">Signal</keyword>
<dbReference type="PANTHER" id="PTHR34883">
    <property type="entry name" value="SERINE-RICH PROTEIN, PUTATIVE-RELATED-RELATED"/>
    <property type="match status" value="1"/>
</dbReference>
<dbReference type="EMBL" id="KN847601">
    <property type="protein sequence ID" value="KIV98746.1"/>
    <property type="molecule type" value="Genomic_DNA"/>
</dbReference>
<dbReference type="Proteomes" id="UP000053259">
    <property type="component" value="Unassembled WGS sequence"/>
</dbReference>
<keyword evidence="2" id="KW-0812">Transmembrane</keyword>
<dbReference type="InParanoid" id="A0A0D1YDD7"/>
<name>A0A0D1YDD7_9PEZI</name>
<feature type="region of interest" description="Disordered" evidence="1">
    <location>
        <begin position="155"/>
        <end position="191"/>
    </location>
</feature>
<gene>
    <name evidence="4" type="ORF">PV09_09498</name>
</gene>
<dbReference type="OrthoDB" id="2331100at2759"/>
<keyword evidence="2" id="KW-0472">Membrane</keyword>
<dbReference type="PANTHER" id="PTHR34883:SF8">
    <property type="entry name" value="EXTRACELLULAR SERINE-RICH PROTEIN (AFU_ORTHOLOGUE AFUA_6G00670)"/>
    <property type="match status" value="1"/>
</dbReference>
<evidence type="ECO:0000313" key="4">
    <source>
        <dbReference type="EMBL" id="KIV98746.1"/>
    </source>
</evidence>
<evidence type="ECO:0008006" key="6">
    <source>
        <dbReference type="Google" id="ProtNLM"/>
    </source>
</evidence>
<sequence length="301" mass="32357">MLPWHVVSVLLSLTSLSKPVACDPQVYSVNVGINGSGFDPNTTYADPGDIISFQLYSNNTVNRAEYVKASICDEWCNPCIPWELFHPGEAGFHSGHVHTFNITINDTAPIFLYSDAPSACANRARVGVINPNATFILKNQVGAAQAAPYQLSAGQMLPTDGGRPSNLSTSSSSALNPTATTASSRNSGHNNDAGKIVGISVGVLTGIAILFTSLLWYRKRRKEPRPEKQMQEQAPTLSYSYYSPTSDVTSPVVYYKIRGEVSGEVSGKAPSELRGDDVNELPGDSLAELPDQGTTVMSRKQ</sequence>
<dbReference type="HOGENOM" id="CLU_925015_0_0_1"/>
<feature type="signal peptide" evidence="3">
    <location>
        <begin position="1"/>
        <end position="22"/>
    </location>
</feature>